<dbReference type="AlphaFoldDB" id="A0A3M7QKE6"/>
<organism evidence="1 2">
    <name type="scientific">Brachionus plicatilis</name>
    <name type="common">Marine rotifer</name>
    <name type="synonym">Brachionus muelleri</name>
    <dbReference type="NCBI Taxonomy" id="10195"/>
    <lineage>
        <taxon>Eukaryota</taxon>
        <taxon>Metazoa</taxon>
        <taxon>Spiralia</taxon>
        <taxon>Gnathifera</taxon>
        <taxon>Rotifera</taxon>
        <taxon>Eurotatoria</taxon>
        <taxon>Monogononta</taxon>
        <taxon>Pseudotrocha</taxon>
        <taxon>Ploima</taxon>
        <taxon>Brachionidae</taxon>
        <taxon>Brachionus</taxon>
    </lineage>
</organism>
<dbReference type="EMBL" id="REGN01005865">
    <property type="protein sequence ID" value="RNA11749.1"/>
    <property type="molecule type" value="Genomic_DNA"/>
</dbReference>
<evidence type="ECO:0000313" key="2">
    <source>
        <dbReference type="Proteomes" id="UP000276133"/>
    </source>
</evidence>
<protein>
    <submittedName>
        <fullName evidence="1">Uncharacterized protein</fullName>
    </submittedName>
</protein>
<gene>
    <name evidence="1" type="ORF">BpHYR1_042592</name>
</gene>
<name>A0A3M7QKE6_BRAPC</name>
<sequence>MVQVLKESENYRHFDIPNSPRNPINASFRNQGEMDFTFLREFFKIHKIRPNDLTLKRLNKKKSEPEPN</sequence>
<reference evidence="1 2" key="1">
    <citation type="journal article" date="2018" name="Sci. Rep.">
        <title>Genomic signatures of local adaptation to the degree of environmental predictability in rotifers.</title>
        <authorList>
            <person name="Franch-Gras L."/>
            <person name="Hahn C."/>
            <person name="Garcia-Roger E.M."/>
            <person name="Carmona M.J."/>
            <person name="Serra M."/>
            <person name="Gomez A."/>
        </authorList>
    </citation>
    <scope>NUCLEOTIDE SEQUENCE [LARGE SCALE GENOMIC DNA]</scope>
    <source>
        <strain evidence="1">HYR1</strain>
    </source>
</reference>
<comment type="caution">
    <text evidence="1">The sequence shown here is derived from an EMBL/GenBank/DDBJ whole genome shotgun (WGS) entry which is preliminary data.</text>
</comment>
<accession>A0A3M7QKE6</accession>
<evidence type="ECO:0000313" key="1">
    <source>
        <dbReference type="EMBL" id="RNA11749.1"/>
    </source>
</evidence>
<keyword evidence="2" id="KW-1185">Reference proteome</keyword>
<dbReference type="Proteomes" id="UP000276133">
    <property type="component" value="Unassembled WGS sequence"/>
</dbReference>
<proteinExistence type="predicted"/>